<protein>
    <recommendedName>
        <fullName evidence="3">DUF659 domain-containing protein</fullName>
    </recommendedName>
</protein>
<evidence type="ECO:0000313" key="2">
    <source>
        <dbReference type="Proteomes" id="UP000198211"/>
    </source>
</evidence>
<gene>
    <name evidence="1" type="ORF">PHMEG_00013414</name>
</gene>
<proteinExistence type="predicted"/>
<reference evidence="2" key="1">
    <citation type="submission" date="2017-03" db="EMBL/GenBank/DDBJ databases">
        <title>Phytopthora megakarya and P. palmivora, two closely related causual agents of cacao black pod achieved similar genome size and gene model numbers by different mechanisms.</title>
        <authorList>
            <person name="Ali S."/>
            <person name="Shao J."/>
            <person name="Larry D.J."/>
            <person name="Kronmiller B."/>
            <person name="Shen D."/>
            <person name="Strem M.D."/>
            <person name="Melnick R.L."/>
            <person name="Guiltinan M.J."/>
            <person name="Tyler B.M."/>
            <person name="Meinhardt L.W."/>
            <person name="Bailey B.A."/>
        </authorList>
    </citation>
    <scope>NUCLEOTIDE SEQUENCE [LARGE SCALE GENOMIC DNA]</scope>
    <source>
        <strain evidence="2">zdho120</strain>
    </source>
</reference>
<dbReference type="AlphaFoldDB" id="A0A225W6E0"/>
<sequence length="224" mass="25507">MVLGGRLLDKHSTVVEEELFEALRNRQVFSGGRGQCERARGILAIRYPRLSYIPCMAHATNNLVKSVLNSTFRKITGMTSLVTVTLNASSSKWLPRAKGIVKATYGTALGFINLCETRWNSMQGCFASLLRVRSALYHFAVMNDADREFPEALKVFTNKTFWDKLASAERIIWPLSNVAYKLQRDENTLDDVVEAYRDIYGGFLNEYSGFKLVSVVEKRWEKFE</sequence>
<dbReference type="OrthoDB" id="121607at2759"/>
<organism evidence="1 2">
    <name type="scientific">Phytophthora megakarya</name>
    <dbReference type="NCBI Taxonomy" id="4795"/>
    <lineage>
        <taxon>Eukaryota</taxon>
        <taxon>Sar</taxon>
        <taxon>Stramenopiles</taxon>
        <taxon>Oomycota</taxon>
        <taxon>Peronosporomycetes</taxon>
        <taxon>Peronosporales</taxon>
        <taxon>Peronosporaceae</taxon>
        <taxon>Phytophthora</taxon>
    </lineage>
</organism>
<name>A0A225W6E0_9STRA</name>
<dbReference type="InterPro" id="IPR012337">
    <property type="entry name" value="RNaseH-like_sf"/>
</dbReference>
<evidence type="ECO:0000313" key="1">
    <source>
        <dbReference type="EMBL" id="OWZ13286.1"/>
    </source>
</evidence>
<comment type="caution">
    <text evidence="1">The sequence shown here is derived from an EMBL/GenBank/DDBJ whole genome shotgun (WGS) entry which is preliminary data.</text>
</comment>
<evidence type="ECO:0008006" key="3">
    <source>
        <dbReference type="Google" id="ProtNLM"/>
    </source>
</evidence>
<dbReference type="EMBL" id="NBNE01001619">
    <property type="protein sequence ID" value="OWZ13286.1"/>
    <property type="molecule type" value="Genomic_DNA"/>
</dbReference>
<dbReference type="SUPFAM" id="SSF53098">
    <property type="entry name" value="Ribonuclease H-like"/>
    <property type="match status" value="1"/>
</dbReference>
<dbReference type="Proteomes" id="UP000198211">
    <property type="component" value="Unassembled WGS sequence"/>
</dbReference>
<accession>A0A225W6E0</accession>
<keyword evidence="2" id="KW-1185">Reference proteome</keyword>